<organism evidence="16 17">
    <name type="scientific">Azorhizophilus paspali</name>
    <name type="common">Azotobacter paspali</name>
    <dbReference type="NCBI Taxonomy" id="69963"/>
    <lineage>
        <taxon>Bacteria</taxon>
        <taxon>Pseudomonadati</taxon>
        <taxon>Pseudomonadota</taxon>
        <taxon>Gammaproteobacteria</taxon>
        <taxon>Pseudomonadales</taxon>
        <taxon>Pseudomonadaceae</taxon>
        <taxon>Azorhizophilus</taxon>
    </lineage>
</organism>
<evidence type="ECO:0000256" key="10">
    <source>
        <dbReference type="ARBA" id="ARBA00023136"/>
    </source>
</evidence>
<evidence type="ECO:0000313" key="17">
    <source>
        <dbReference type="Proteomes" id="UP001589891"/>
    </source>
</evidence>
<dbReference type="EMBL" id="JBHLSS010000134">
    <property type="protein sequence ID" value="MFC0711815.1"/>
    <property type="molecule type" value="Genomic_DNA"/>
</dbReference>
<keyword evidence="4" id="KW-0813">Transport</keyword>
<dbReference type="SUPFAM" id="SSF52540">
    <property type="entry name" value="P-loop containing nucleoside triphosphate hydrolases"/>
    <property type="match status" value="1"/>
</dbReference>
<evidence type="ECO:0000256" key="3">
    <source>
        <dbReference type="ARBA" id="ARBA00014919"/>
    </source>
</evidence>
<evidence type="ECO:0000256" key="6">
    <source>
        <dbReference type="ARBA" id="ARBA00022741"/>
    </source>
</evidence>
<keyword evidence="7" id="KW-1005">Bacterial flagellum biogenesis</keyword>
<dbReference type="Gene3D" id="3.40.50.300">
    <property type="entry name" value="P-loop containing nucleotide triphosphate hydrolases"/>
    <property type="match status" value="1"/>
</dbReference>
<evidence type="ECO:0000256" key="5">
    <source>
        <dbReference type="ARBA" id="ARBA00022475"/>
    </source>
</evidence>
<keyword evidence="9" id="KW-0342">GTP-binding</keyword>
<reference evidence="16 17" key="1">
    <citation type="submission" date="2024-09" db="EMBL/GenBank/DDBJ databases">
        <authorList>
            <person name="Sun Q."/>
            <person name="Mori K."/>
        </authorList>
    </citation>
    <scope>NUCLEOTIDE SEQUENCE [LARGE SCALE GENOMIC DNA]</scope>
    <source>
        <strain evidence="16 17">NCAIM B.01794</strain>
    </source>
</reference>
<dbReference type="SMART" id="SM00382">
    <property type="entry name" value="AAA"/>
    <property type="match status" value="1"/>
</dbReference>
<dbReference type="InterPro" id="IPR020006">
    <property type="entry name" value="FlhF"/>
</dbReference>
<dbReference type="SMART" id="SM00962">
    <property type="entry name" value="SRP54"/>
    <property type="match status" value="1"/>
</dbReference>
<evidence type="ECO:0000256" key="1">
    <source>
        <dbReference type="ARBA" id="ARBA00004413"/>
    </source>
</evidence>
<gene>
    <name evidence="16" type="primary">flhF</name>
    <name evidence="16" type="ORF">ACFFGX_20440</name>
</gene>
<dbReference type="Gene3D" id="1.20.120.1380">
    <property type="entry name" value="Flagellar FlhF biosynthesis protein, N domain"/>
    <property type="match status" value="1"/>
</dbReference>
<evidence type="ECO:0000259" key="14">
    <source>
        <dbReference type="SMART" id="SM00382"/>
    </source>
</evidence>
<dbReference type="RefSeq" id="WP_376948873.1">
    <property type="nucleotide sequence ID" value="NZ_CP171449.1"/>
</dbReference>
<keyword evidence="11" id="KW-1006">Bacterial flagellum protein export</keyword>
<keyword evidence="16" id="KW-0966">Cell projection</keyword>
<dbReference type="PANTHER" id="PTHR43134:SF3">
    <property type="entry name" value="FLAGELLAR BIOSYNTHESIS PROTEIN FLHF"/>
    <property type="match status" value="1"/>
</dbReference>
<proteinExistence type="inferred from homology"/>
<dbReference type="NCBIfam" id="TIGR03499">
    <property type="entry name" value="FlhF"/>
    <property type="match status" value="1"/>
</dbReference>
<evidence type="ECO:0000256" key="4">
    <source>
        <dbReference type="ARBA" id="ARBA00022448"/>
    </source>
</evidence>
<keyword evidence="17" id="KW-1185">Reference proteome</keyword>
<comment type="subcellular location">
    <subcellularLocation>
        <location evidence="1">Cell membrane</location>
        <topology evidence="1">Peripheral membrane protein</topology>
        <orientation evidence="1">Cytoplasmic side</orientation>
    </subcellularLocation>
</comment>
<keyword evidence="6" id="KW-0547">Nucleotide-binding</keyword>
<evidence type="ECO:0000313" key="16">
    <source>
        <dbReference type="EMBL" id="MFC0711815.1"/>
    </source>
</evidence>
<sequence length="750" mass="81095">MSVRRFVAPNSREAMRQVREVLGEDALILSNRPIAEGVEILALAEEEQQAAQAAAASPAVQACRESAAAPAGRMPVPPASTADPLDFAALGQRLLGEMQNMRALLDRQMPASATGGGCRGQLRQRLLGAGFGPCLGDEILAGLPAELAAGPASAPALQAWLERQLEARLPLLEDEAALLDAGGVIALVGPTGVGKTTTAAKLAARYVMRHGASQVVLISTDSFRIGAHEQLRIYARLLGVEVHTLAAVAPLEPLLAGLADKHLVIIDTVGMSQRDRRLLTQINQLGAAGRPVRLMLLLNAACHGDTLEEVVGTYQRATLAVGARLRDCIVSKCDEAARLGPVLDILMRHGLRLNYLTSGQQVPEDLQVAEAQPLLRQALAASQSSPFVPEEVPDGGGRRLDTWARGLFGRGRSLTAAFEGLRRELDGFALLERAWRLAALPAGVQGERLARLLEEEDEADDSGARQLLWGSGKPVPGATWNMPLLTLDPAGRLQLRPWLAHLLPTGYEQRLDWAFERLEARRHLLAATPEGGFLQALTRLRSPWIGAARSVNRAEFQGERRALARLGEVAENHGSLQLRHRGRPLWLDLRYLPVALRVAGERAGEWAAWPLQAWFGTLRDVDSGRSLGQRYWLAWSPETERQALVEQADGVRLLLAGEDLPALTLRAWQALGELQAPPRTELRLFLAAALATGASRLDQSTEDWAMDLRARLAGLGGGRRPRGPAQQLDSLLHLLAAGDAFRQLGDEIGY</sequence>
<dbReference type="InterPro" id="IPR047040">
    <property type="entry name" value="FlhF__GTPase_dom"/>
</dbReference>
<dbReference type="PANTHER" id="PTHR43134">
    <property type="entry name" value="SIGNAL RECOGNITION PARTICLE RECEPTOR SUBUNIT ALPHA"/>
    <property type="match status" value="1"/>
</dbReference>
<evidence type="ECO:0000256" key="9">
    <source>
        <dbReference type="ARBA" id="ARBA00023134"/>
    </source>
</evidence>
<keyword evidence="16" id="KW-0282">Flagellum</keyword>
<keyword evidence="5" id="KW-1003">Cell membrane</keyword>
<dbReference type="CDD" id="cd17873">
    <property type="entry name" value="FlhF"/>
    <property type="match status" value="1"/>
</dbReference>
<feature type="domain" description="AAA+ ATPase" evidence="14">
    <location>
        <begin position="181"/>
        <end position="414"/>
    </location>
</feature>
<dbReference type="InterPro" id="IPR000897">
    <property type="entry name" value="SRP54_GTPase_dom"/>
</dbReference>
<evidence type="ECO:0000256" key="2">
    <source>
        <dbReference type="ARBA" id="ARBA00008531"/>
    </source>
</evidence>
<feature type="domain" description="SRP54-type proteins GTP-binding" evidence="15">
    <location>
        <begin position="182"/>
        <end position="380"/>
    </location>
</feature>
<evidence type="ECO:0000256" key="11">
    <source>
        <dbReference type="ARBA" id="ARBA00023225"/>
    </source>
</evidence>
<accession>A0ABV6SQL1</accession>
<dbReference type="InterPro" id="IPR027417">
    <property type="entry name" value="P-loop_NTPase"/>
</dbReference>
<comment type="similarity">
    <text evidence="2">Belongs to the GTP-binding SRP family.</text>
</comment>
<keyword evidence="16" id="KW-0969">Cilium</keyword>
<keyword evidence="8" id="KW-0653">Protein transport</keyword>
<comment type="caution">
    <text evidence="16">The sequence shown here is derived from an EMBL/GenBank/DDBJ whole genome shotgun (WGS) entry which is preliminary data.</text>
</comment>
<keyword evidence="10" id="KW-0472">Membrane</keyword>
<dbReference type="InterPro" id="IPR003593">
    <property type="entry name" value="AAA+_ATPase"/>
</dbReference>
<evidence type="ECO:0000256" key="7">
    <source>
        <dbReference type="ARBA" id="ARBA00022795"/>
    </source>
</evidence>
<protein>
    <recommendedName>
        <fullName evidence="3 13">Flagellar biosynthesis protein FlhF</fullName>
    </recommendedName>
</protein>
<dbReference type="Proteomes" id="UP001589891">
    <property type="component" value="Unassembled WGS sequence"/>
</dbReference>
<evidence type="ECO:0000256" key="12">
    <source>
        <dbReference type="ARBA" id="ARBA00025337"/>
    </source>
</evidence>
<evidence type="ECO:0000256" key="13">
    <source>
        <dbReference type="NCBIfam" id="TIGR03499"/>
    </source>
</evidence>
<name>A0ABV6SQL1_AZOPA</name>
<comment type="function">
    <text evidence="12">Necessary for flagellar biosynthesis. May be involved in translocation of the flagellum.</text>
</comment>
<dbReference type="Pfam" id="PF00448">
    <property type="entry name" value="SRP54"/>
    <property type="match status" value="1"/>
</dbReference>
<evidence type="ECO:0000256" key="8">
    <source>
        <dbReference type="ARBA" id="ARBA00022927"/>
    </source>
</evidence>
<evidence type="ECO:0000259" key="15">
    <source>
        <dbReference type="SMART" id="SM00962"/>
    </source>
</evidence>